<evidence type="ECO:0000313" key="2">
    <source>
        <dbReference type="EMBL" id="MDQ0505477.1"/>
    </source>
</evidence>
<reference evidence="2 3" key="1">
    <citation type="submission" date="2023-07" db="EMBL/GenBank/DDBJ databases">
        <title>Genomic Encyclopedia of Type Strains, Phase IV (KMG-IV): sequencing the most valuable type-strain genomes for metagenomic binning, comparative biology and taxonomic classification.</title>
        <authorList>
            <person name="Goeker M."/>
        </authorList>
    </citation>
    <scope>NUCLEOTIDE SEQUENCE [LARGE SCALE GENOMIC DNA]</scope>
    <source>
        <strain evidence="2 3">DSM 3770</strain>
    </source>
</reference>
<evidence type="ECO:0000313" key="3">
    <source>
        <dbReference type="Proteomes" id="UP001241747"/>
    </source>
</evidence>
<accession>A0ABU0LEB1</accession>
<sequence length="182" mass="20156">MGYGAKEIDKAIAWAFIALIFAFGVLVIIYADPPNKGNAFIETIKSSQAIISGIFLSVLVIALYYIYRKIKQSSCATKHESKIINEKIKLLSTLFNNMSLGFIGFALIQTAIDIAKHETKSMTPERLTRCIISLVLAGAAHIYAQHITSLMKNEDMPANAPTTKYNEVTITKIIRKSQKINS</sequence>
<dbReference type="RefSeq" id="WP_237344059.1">
    <property type="nucleotide sequence ID" value="NZ_JABWGX010000002.1"/>
</dbReference>
<protein>
    <submittedName>
        <fullName evidence="2">Glycerol uptake facilitator-like aquaporin</fullName>
    </submittedName>
</protein>
<dbReference type="EMBL" id="JAUSVY010000004">
    <property type="protein sequence ID" value="MDQ0505477.1"/>
    <property type="molecule type" value="Genomic_DNA"/>
</dbReference>
<comment type="caution">
    <text evidence="2">The sequence shown here is derived from an EMBL/GenBank/DDBJ whole genome shotgun (WGS) entry which is preliminary data.</text>
</comment>
<keyword evidence="1" id="KW-0812">Transmembrane</keyword>
<feature type="transmembrane region" description="Helical" evidence="1">
    <location>
        <begin position="50"/>
        <end position="67"/>
    </location>
</feature>
<evidence type="ECO:0000256" key="1">
    <source>
        <dbReference type="SAM" id="Phobius"/>
    </source>
</evidence>
<feature type="transmembrane region" description="Helical" evidence="1">
    <location>
        <begin position="12"/>
        <end position="30"/>
    </location>
</feature>
<proteinExistence type="predicted"/>
<keyword evidence="3" id="KW-1185">Reference proteome</keyword>
<dbReference type="Proteomes" id="UP001241747">
    <property type="component" value="Unassembled WGS sequence"/>
</dbReference>
<feature type="transmembrane region" description="Helical" evidence="1">
    <location>
        <begin position="126"/>
        <end position="144"/>
    </location>
</feature>
<organism evidence="2 3">
    <name type="scientific">Xanthobacter agilis</name>
    <dbReference type="NCBI Taxonomy" id="47492"/>
    <lineage>
        <taxon>Bacteria</taxon>
        <taxon>Pseudomonadati</taxon>
        <taxon>Pseudomonadota</taxon>
        <taxon>Alphaproteobacteria</taxon>
        <taxon>Hyphomicrobiales</taxon>
        <taxon>Xanthobacteraceae</taxon>
        <taxon>Xanthobacter</taxon>
    </lineage>
</organism>
<keyword evidence="1" id="KW-0472">Membrane</keyword>
<name>A0ABU0LEB1_XANAG</name>
<keyword evidence="1" id="KW-1133">Transmembrane helix</keyword>
<feature type="transmembrane region" description="Helical" evidence="1">
    <location>
        <begin position="88"/>
        <end position="114"/>
    </location>
</feature>
<gene>
    <name evidence="2" type="ORF">QOZ94_002273</name>
</gene>